<dbReference type="InterPro" id="IPR007922">
    <property type="entry name" value="DciA-like"/>
</dbReference>
<evidence type="ECO:0000313" key="2">
    <source>
        <dbReference type="Proteomes" id="UP000000343"/>
    </source>
</evidence>
<proteinExistence type="predicted"/>
<dbReference type="STRING" id="1198114.AciX9_0287"/>
<organism evidence="2">
    <name type="scientific">Granulicella tundricola (strain ATCC BAA-1859 / DSM 23138 / MP5ACTX9)</name>
    <dbReference type="NCBI Taxonomy" id="1198114"/>
    <lineage>
        <taxon>Bacteria</taxon>
        <taxon>Pseudomonadati</taxon>
        <taxon>Acidobacteriota</taxon>
        <taxon>Terriglobia</taxon>
        <taxon>Terriglobales</taxon>
        <taxon>Acidobacteriaceae</taxon>
        <taxon>Granulicella</taxon>
    </lineage>
</organism>
<dbReference type="PaxDb" id="1198114-AciX9_0287"/>
<reference evidence="2" key="1">
    <citation type="submission" date="2011-01" db="EMBL/GenBank/DDBJ databases">
        <title>Complete sequence of chromosome of Acidobacterium sp. MP5ACTX9.</title>
        <authorList>
            <consortium name="US DOE Joint Genome Institute"/>
            <person name="Lucas S."/>
            <person name="Copeland A."/>
            <person name="Lapidus A."/>
            <person name="Cheng J.-F."/>
            <person name="Goodwin L."/>
            <person name="Pitluck S."/>
            <person name="Teshima H."/>
            <person name="Detter J.C."/>
            <person name="Han C."/>
            <person name="Tapia R."/>
            <person name="Land M."/>
            <person name="Hauser L."/>
            <person name="Kyrpides N."/>
            <person name="Ivanova N."/>
            <person name="Ovchinnikova G."/>
            <person name="Pagani I."/>
            <person name="Rawat S.R."/>
            <person name="Mannisto M."/>
            <person name="Haggblom M.M."/>
            <person name="Woyke T."/>
        </authorList>
    </citation>
    <scope>NUCLEOTIDE SEQUENCE [LARGE SCALE GENOMIC DNA]</scope>
    <source>
        <strain evidence="2">MP5ACTX9</strain>
    </source>
</reference>
<gene>
    <name evidence="1" type="ordered locus">AciX9_0287</name>
</gene>
<dbReference type="AlphaFoldDB" id="E8WW53"/>
<keyword evidence="2" id="KW-1185">Reference proteome</keyword>
<sequence>MQGMRDLLKKELGRSLQGLSELDRLQAAWPVACGRQLAERARITAFESGTVQIEAEDNVWLAQLLSMRAMLEVELAKIAAVKLSGIHFYLKSFRGDR</sequence>
<accession>E8WW53</accession>
<evidence type="ECO:0008006" key="3">
    <source>
        <dbReference type="Google" id="ProtNLM"/>
    </source>
</evidence>
<dbReference type="OrthoDB" id="122894at2"/>
<dbReference type="eggNOG" id="COG5512">
    <property type="taxonomic scope" value="Bacteria"/>
</dbReference>
<dbReference type="EMBL" id="CP002480">
    <property type="protein sequence ID" value="ADW67359.1"/>
    <property type="molecule type" value="Genomic_DNA"/>
</dbReference>
<dbReference type="Proteomes" id="UP000000343">
    <property type="component" value="Chromosome"/>
</dbReference>
<dbReference type="Pfam" id="PF05258">
    <property type="entry name" value="DciA"/>
    <property type="match status" value="1"/>
</dbReference>
<dbReference type="RefSeq" id="WP_013578687.1">
    <property type="nucleotide sequence ID" value="NC_015064.1"/>
</dbReference>
<protein>
    <recommendedName>
        <fullName evidence="3">DUF721 domain-containing protein</fullName>
    </recommendedName>
</protein>
<name>E8WW53_GRATM</name>
<evidence type="ECO:0000313" key="1">
    <source>
        <dbReference type="EMBL" id="ADW67359.1"/>
    </source>
</evidence>
<dbReference type="KEGG" id="acm:AciX9_0287"/>
<dbReference type="HOGENOM" id="CLU_165560_0_0_0"/>